<sequence length="82" mass="8804">MEEGLASAVVTDRLAEEAGADEDFGGGVGQWEVILRELRLWLNPSALPGISPSRGEIGERHAPPRPETFNVVESSPQVDLPP</sequence>
<protein>
    <submittedName>
        <fullName evidence="2">Uncharacterized protein</fullName>
    </submittedName>
</protein>
<evidence type="ECO:0000256" key="1">
    <source>
        <dbReference type="SAM" id="MobiDB-lite"/>
    </source>
</evidence>
<gene>
    <name evidence="2" type="ORF">BN877_I0613</name>
</gene>
<dbReference type="EMBL" id="HG518322">
    <property type="protein sequence ID" value="CDI07528.1"/>
    <property type="molecule type" value="Genomic_DNA"/>
</dbReference>
<feature type="region of interest" description="Disordered" evidence="1">
    <location>
        <begin position="50"/>
        <end position="82"/>
    </location>
</feature>
<proteinExistence type="predicted"/>
<accession>U4PQX9</accession>
<dbReference type="KEGG" id="rir:BN877_I0613"/>
<dbReference type="HOGENOM" id="CLU_2555942_0_0_5"/>
<organism evidence="2 3">
    <name type="scientific">Agrobacterium pusense</name>
    <dbReference type="NCBI Taxonomy" id="648995"/>
    <lineage>
        <taxon>Bacteria</taxon>
        <taxon>Pseudomonadati</taxon>
        <taxon>Pseudomonadota</taxon>
        <taxon>Alphaproteobacteria</taxon>
        <taxon>Hyphomicrobiales</taxon>
        <taxon>Rhizobiaceae</taxon>
        <taxon>Rhizobium/Agrobacterium group</taxon>
        <taxon>Agrobacterium</taxon>
    </lineage>
</organism>
<name>U4PQX9_9HYPH</name>
<reference evidence="2 3" key="1">
    <citation type="journal article" date="2013" name="Genome Announc.">
        <title>Complete Genome Sequence of the Sesbania Symbiont and Rice Growth-Promoting Endophyte Rhizobium sp. Strain IRBG74.</title>
        <authorList>
            <person name="Crook M.B."/>
            <person name="Mitra S."/>
            <person name="Ane J.M."/>
            <person name="Sadowsky M.J."/>
            <person name="Gyaneshwar P."/>
        </authorList>
    </citation>
    <scope>NUCLEOTIDE SEQUENCE [LARGE SCALE GENOMIC DNA]</scope>
    <source>
        <strain evidence="2 3">IRBG74</strain>
    </source>
</reference>
<feature type="compositionally biased region" description="Polar residues" evidence="1">
    <location>
        <begin position="71"/>
        <end position="82"/>
    </location>
</feature>
<dbReference type="AlphaFoldDB" id="U4PQX9"/>
<evidence type="ECO:0000313" key="3">
    <source>
        <dbReference type="Proteomes" id="UP000016944"/>
    </source>
</evidence>
<dbReference type="Proteomes" id="UP000016944">
    <property type="component" value="Chromosome I"/>
</dbReference>
<evidence type="ECO:0000313" key="2">
    <source>
        <dbReference type="EMBL" id="CDI07528.1"/>
    </source>
</evidence>